<dbReference type="Proteomes" id="UP001059663">
    <property type="component" value="Chromosome"/>
</dbReference>
<dbReference type="EMBL" id="CP087977">
    <property type="protein sequence ID" value="UUZ44335.1"/>
    <property type="molecule type" value="Genomic_DNA"/>
</dbReference>
<evidence type="ECO:0000313" key="2">
    <source>
        <dbReference type="Proteomes" id="UP001059663"/>
    </source>
</evidence>
<organism evidence="1 2">
    <name type="scientific">Janibacter limosus</name>
    <dbReference type="NCBI Taxonomy" id="53458"/>
    <lineage>
        <taxon>Bacteria</taxon>
        <taxon>Bacillati</taxon>
        <taxon>Actinomycetota</taxon>
        <taxon>Actinomycetes</taxon>
        <taxon>Micrococcales</taxon>
        <taxon>Intrasporangiaceae</taxon>
        <taxon>Janibacter</taxon>
    </lineage>
</organism>
<proteinExistence type="predicted"/>
<protein>
    <submittedName>
        <fullName evidence="1">Uncharacterized protein</fullName>
    </submittedName>
</protein>
<gene>
    <name evidence="1" type="ORF">LP422_18045</name>
</gene>
<accession>A0AC61U2U5</accession>
<evidence type="ECO:0000313" key="1">
    <source>
        <dbReference type="EMBL" id="UUZ44335.1"/>
    </source>
</evidence>
<reference evidence="1" key="1">
    <citation type="submission" date="2021-11" db="EMBL/GenBank/DDBJ databases">
        <title>Study of the species diversity of bacterial strains isolated from a unique natural object - Shulgan-Tash cave (Bashkiria).</title>
        <authorList>
            <person name="Sazanova A.L."/>
            <person name="Chirak E.R."/>
            <person name="Safronova V.I."/>
        </authorList>
    </citation>
    <scope>NUCLEOTIDE SEQUENCE</scope>
    <source>
        <strain evidence="1">P1</strain>
    </source>
</reference>
<name>A0AC61U2U5_9MICO</name>
<sequence>MGNEQHVVWCPRCSNLNIAHSATETFFDDYLPCQFCSGTCLRLPDHFSKYAVAAFASLMRHDHVKGLPLAELGRVIGQVRAQHAAASGPDPVATIAASAPELEDLLMCARDHDDLDVALLALWILAGELLIATRDPSMVEFSEQESDSLRRLKSVHHVINALSSSESLGAASHDGGHP</sequence>